<sequence length="613" mass="69794">MTTFDSTKSSLRDLLRDIREGKIQLPDFQRGWVWDDDHIRDLLVSIARSFPIGAVMLLETGGDVRFQTRPVEGAESGIPKDQQPEKLILDGQQRLTTLSQALASNSFVNTRTSKGKSIKRYYYFDIKKALDNPLALDEAIIAVDENRQRRTNFGRDVELDLSTRELECQQLCFPCSQIMVSDDWEATLHKVAPEHFGTYMDFRNLVLTPFRNYQLPVILLKKETTKEAVCLVFEKVNTGGVSLSVFELITASYAADGYNLRDDWFGSRQRNVESRKAKIEKDELLKGIEATEFLQAVSLLHTHEQRKTDLAAGKTGKQVRPVSAKRADVLQLPLSAWHTWAAPLETGFKLAGRFLRKECFYGRKELPYSTQLVPLAAVLARLAERWLEPKIYEKLSRWYWCGVLGELYGGAVETRIANDYEELLVWFENDEAVPRTVRDANFHPERFNTLRSRLSAAYKGINILVLREGAKDWFWKAGIQELDTHEVALDIHHIFPRAWCEAQGISRDRYDTLLNKTPISYKANRKIGGDAPSQYVGKIQSEKQVGLADQEMDALLASHALSPALLRADNFEEFIEDRRRQLSKLIEKAMGKQLISEVEIELSSAAESETAAS</sequence>
<dbReference type="PATRIC" id="fig|267850.7.peg.1232"/>
<dbReference type="AlphaFoldDB" id="A0A063Y666"/>
<name>A0A063Y666_9GAMM</name>
<dbReference type="Proteomes" id="UP000027318">
    <property type="component" value="Unassembled WGS sequence"/>
</dbReference>
<dbReference type="RefSeq" id="WP_036544928.1">
    <property type="nucleotide sequence ID" value="NZ_JMSZ01000016.1"/>
</dbReference>
<dbReference type="Pfam" id="PF03235">
    <property type="entry name" value="GmrSD_N"/>
    <property type="match status" value="1"/>
</dbReference>
<evidence type="ECO:0000313" key="3">
    <source>
        <dbReference type="Proteomes" id="UP000027318"/>
    </source>
</evidence>
<feature type="domain" description="GmrSD restriction endonucleases N-terminal" evidence="1">
    <location>
        <begin position="11"/>
        <end position="253"/>
    </location>
</feature>
<dbReference type="EMBL" id="JMSZ01000016">
    <property type="protein sequence ID" value="KDE40645.1"/>
    <property type="molecule type" value="Genomic_DNA"/>
</dbReference>
<reference evidence="2 3" key="1">
    <citation type="journal article" date="2005" name="Int. J. Syst. Evol. Microbiol.">
        <title>Nitrincola lacisaponensis gen. nov., sp. nov., a novel alkaliphilic bacterium isolated from an alkaline, saline lake.</title>
        <authorList>
            <person name="Dimitriu P.A."/>
            <person name="Shukla S.K."/>
            <person name="Conradt J."/>
            <person name="Marquez M.C."/>
            <person name="Ventosa A."/>
            <person name="Maglia A."/>
            <person name="Peyton B.M."/>
            <person name="Pinkart H.C."/>
            <person name="Mormile M.R."/>
        </authorList>
    </citation>
    <scope>NUCLEOTIDE SEQUENCE [LARGE SCALE GENOMIC DNA]</scope>
    <source>
        <strain evidence="2 3">4CA</strain>
    </source>
</reference>
<dbReference type="OrthoDB" id="9798761at2"/>
<proteinExistence type="predicted"/>
<protein>
    <recommendedName>
        <fullName evidence="1">GmrSD restriction endonucleases N-terminal domain-containing protein</fullName>
    </recommendedName>
</protein>
<organism evidence="2 3">
    <name type="scientific">Nitrincola lacisaponensis</name>
    <dbReference type="NCBI Taxonomy" id="267850"/>
    <lineage>
        <taxon>Bacteria</taxon>
        <taxon>Pseudomonadati</taxon>
        <taxon>Pseudomonadota</taxon>
        <taxon>Gammaproteobacteria</taxon>
        <taxon>Oceanospirillales</taxon>
        <taxon>Oceanospirillaceae</taxon>
        <taxon>Nitrincola</taxon>
    </lineage>
</organism>
<dbReference type="STRING" id="267850.ADINL_1237"/>
<evidence type="ECO:0000259" key="1">
    <source>
        <dbReference type="Pfam" id="PF03235"/>
    </source>
</evidence>
<comment type="caution">
    <text evidence="2">The sequence shown here is derived from an EMBL/GenBank/DDBJ whole genome shotgun (WGS) entry which is preliminary data.</text>
</comment>
<gene>
    <name evidence="2" type="ORF">ADINL_1237</name>
</gene>
<dbReference type="PANTHER" id="PTHR37292">
    <property type="entry name" value="VNG6097C"/>
    <property type="match status" value="1"/>
</dbReference>
<accession>A0A063Y666</accession>
<dbReference type="InterPro" id="IPR004919">
    <property type="entry name" value="GmrSD_N"/>
</dbReference>
<keyword evidence="3" id="KW-1185">Reference proteome</keyword>
<dbReference type="PANTHER" id="PTHR37292:SF2">
    <property type="entry name" value="DUF262 DOMAIN-CONTAINING PROTEIN"/>
    <property type="match status" value="1"/>
</dbReference>
<evidence type="ECO:0000313" key="2">
    <source>
        <dbReference type="EMBL" id="KDE40645.1"/>
    </source>
</evidence>